<dbReference type="GO" id="GO:0016757">
    <property type="term" value="F:glycosyltransferase activity"/>
    <property type="evidence" value="ECO:0007669"/>
    <property type="project" value="InterPro"/>
</dbReference>
<keyword evidence="1 3" id="KW-0808">Transferase</keyword>
<dbReference type="GO" id="GO:0009103">
    <property type="term" value="P:lipopolysaccharide biosynthetic process"/>
    <property type="evidence" value="ECO:0007669"/>
    <property type="project" value="TreeGrafter"/>
</dbReference>
<dbReference type="RefSeq" id="WP_052217267.1">
    <property type="nucleotide sequence ID" value="NZ_LGTE01000006.1"/>
</dbReference>
<evidence type="ECO:0000259" key="2">
    <source>
        <dbReference type="Pfam" id="PF00534"/>
    </source>
</evidence>
<evidence type="ECO:0000313" key="3">
    <source>
        <dbReference type="EMBL" id="KNZ70048.1"/>
    </source>
</evidence>
<accession>A0A0L6W3V5</accession>
<dbReference type="PANTHER" id="PTHR46401:SF2">
    <property type="entry name" value="GLYCOSYLTRANSFERASE WBBK-RELATED"/>
    <property type="match status" value="1"/>
</dbReference>
<name>A0A0L6W3V5_9FIRM</name>
<keyword evidence="4" id="KW-1185">Reference proteome</keyword>
<sequence length="385" mass="44795">MLKVLFQNRPDAFDILGGDTIQMMKTREQLIKLGIEVNVCLDDEPDVSQYDLIHIFNIQTAEYGLKQLRNAKRYGKPVVVSTIYWDLRYVNQREDVVRFHRSRLIRALANKNWEISYRLLQIKRLLTVYNVFRDYRLRKKNKKKAYEMLKESDLLLPNSYAETEIMAFQFDAPWIRSKAIVVPNGIEVREYESINKADVENLVAQLPEKYVLEVGRFEPFKGQWRLIKALMDTPEIPLVFIGYAGNKIYWQECKNLGEKRGNTWFIEAVPHDKIDLFYRKAKVHVLPSLRESPGLVTLEAAVNGANCVVSIHGPVMEYFGCDVWYCDPLDIGSIKKAVLQAWDSPCTTNLKQKVVENFTWIKAAKKTIEAYKHVLSDSRKVSTYE</sequence>
<evidence type="ECO:0000256" key="1">
    <source>
        <dbReference type="ARBA" id="ARBA00022679"/>
    </source>
</evidence>
<proteinExistence type="predicted"/>
<dbReference type="Proteomes" id="UP000037175">
    <property type="component" value="Unassembled WGS sequence"/>
</dbReference>
<feature type="domain" description="Glycosyl transferase family 1" evidence="2">
    <location>
        <begin position="203"/>
        <end position="356"/>
    </location>
</feature>
<dbReference type="AlphaFoldDB" id="A0A0L6W3V5"/>
<organism evidence="3 4">
    <name type="scientific">Thermincola ferriacetica</name>
    <dbReference type="NCBI Taxonomy" id="281456"/>
    <lineage>
        <taxon>Bacteria</taxon>
        <taxon>Bacillati</taxon>
        <taxon>Bacillota</taxon>
        <taxon>Clostridia</taxon>
        <taxon>Eubacteriales</taxon>
        <taxon>Thermincolaceae</taxon>
        <taxon>Thermincola</taxon>
    </lineage>
</organism>
<reference evidence="4" key="1">
    <citation type="submission" date="2015-07" db="EMBL/GenBank/DDBJ databases">
        <title>Complete Genome of Thermincola ferriacetica strain Z-0001T.</title>
        <authorList>
            <person name="Lusk B."/>
            <person name="Badalamenti J.P."/>
            <person name="Parameswaran P."/>
            <person name="Bond D.R."/>
            <person name="Torres C.I."/>
        </authorList>
    </citation>
    <scope>NUCLEOTIDE SEQUENCE [LARGE SCALE GENOMIC DNA]</scope>
    <source>
        <strain evidence="4">Z-0001</strain>
    </source>
</reference>
<comment type="caution">
    <text evidence="3">The sequence shown here is derived from an EMBL/GenBank/DDBJ whole genome shotgun (WGS) entry which is preliminary data.</text>
</comment>
<protein>
    <submittedName>
        <fullName evidence="3">Group 1 glycosyl transferase</fullName>
    </submittedName>
</protein>
<dbReference type="EMBL" id="LGTE01000006">
    <property type="protein sequence ID" value="KNZ70048.1"/>
    <property type="molecule type" value="Genomic_DNA"/>
</dbReference>
<dbReference type="SUPFAM" id="SSF53756">
    <property type="entry name" value="UDP-Glycosyltransferase/glycogen phosphorylase"/>
    <property type="match status" value="1"/>
</dbReference>
<dbReference type="Pfam" id="PF00534">
    <property type="entry name" value="Glycos_transf_1"/>
    <property type="match status" value="1"/>
</dbReference>
<evidence type="ECO:0000313" key="4">
    <source>
        <dbReference type="Proteomes" id="UP000037175"/>
    </source>
</evidence>
<dbReference type="PANTHER" id="PTHR46401">
    <property type="entry name" value="GLYCOSYLTRANSFERASE WBBK-RELATED"/>
    <property type="match status" value="1"/>
</dbReference>
<dbReference type="Gene3D" id="3.40.50.2000">
    <property type="entry name" value="Glycogen Phosphorylase B"/>
    <property type="match status" value="1"/>
</dbReference>
<dbReference type="InterPro" id="IPR001296">
    <property type="entry name" value="Glyco_trans_1"/>
</dbReference>
<gene>
    <name evidence="3" type="ORF">Tfer_1188</name>
</gene>